<dbReference type="EMBL" id="MT783403">
    <property type="protein sequence ID" value="QOI17550.1"/>
    <property type="molecule type" value="Genomic_DNA"/>
</dbReference>
<accession>A0A7L8Y9W6</accession>
<proteinExistence type="predicted"/>
<evidence type="ECO:0000313" key="1">
    <source>
        <dbReference type="EMBL" id="QOI17550.1"/>
    </source>
</evidence>
<sequence length="49" mass="5952">MTPWEEQEEKEIAKIFCRPQRKFILDPPFYPFIPPTPVIPKVNFDLNYQ</sequence>
<name>A0A7L8Y9W6_9VIRU</name>
<organism evidence="1">
    <name type="scientific">TTV-like mini virus</name>
    <dbReference type="NCBI Taxonomy" id="93678"/>
    <lineage>
        <taxon>Viruses</taxon>
        <taxon>Monodnaviria</taxon>
        <taxon>Shotokuvirae</taxon>
        <taxon>Commensaviricota</taxon>
        <taxon>Cardeaviricetes</taxon>
        <taxon>Sanitavirales</taxon>
        <taxon>Anelloviridae</taxon>
        <taxon>Betatorquevirus</taxon>
    </lineage>
</organism>
<reference evidence="1" key="1">
    <citation type="submission" date="2020-07" db="EMBL/GenBank/DDBJ databases">
        <authorList>
            <person name="Zhang W."/>
            <person name="Yang S."/>
        </authorList>
    </citation>
    <scope>NUCLEOTIDE SEQUENCE</scope>
    <source>
        <strain evidence="1">Ydyzj-2020</strain>
    </source>
</reference>
<protein>
    <submittedName>
        <fullName evidence="1">Uncharacterized protein</fullName>
    </submittedName>
</protein>